<dbReference type="EMBL" id="JAQMTU010000003">
    <property type="protein sequence ID" value="MDB9484977.1"/>
    <property type="molecule type" value="Genomic_DNA"/>
</dbReference>
<gene>
    <name evidence="3" type="ORF">PN492_00105</name>
</gene>
<comment type="caution">
    <text evidence="3">The sequence shown here is derived from an EMBL/GenBank/DDBJ whole genome shotgun (WGS) entry which is preliminary data.</text>
</comment>
<evidence type="ECO:0000256" key="1">
    <source>
        <dbReference type="ARBA" id="ARBA00007521"/>
    </source>
</evidence>
<name>A0ABT5A187_9CYAN</name>
<reference evidence="3 4" key="1">
    <citation type="submission" date="2023-01" db="EMBL/GenBank/DDBJ databases">
        <title>Genomes from the Australian National Cyanobacteria Reference Collection.</title>
        <authorList>
            <person name="Willis A."/>
            <person name="Lee E.M.F."/>
        </authorList>
    </citation>
    <scope>NUCLEOTIDE SEQUENCE [LARGE SCALE GENOMIC DNA]</scope>
    <source>
        <strain evidence="3 4">CS-537/01</strain>
    </source>
</reference>
<keyword evidence="4" id="KW-1185">Reference proteome</keyword>
<dbReference type="RefSeq" id="WP_271791478.1">
    <property type="nucleotide sequence ID" value="NZ_JAQMTU010000003.1"/>
</dbReference>
<accession>A0ABT5A187</accession>
<dbReference type="SUPFAM" id="SSF50118">
    <property type="entry name" value="Cell growth inhibitor/plasmid maintenance toxic component"/>
    <property type="match status" value="1"/>
</dbReference>
<dbReference type="InterPro" id="IPR011067">
    <property type="entry name" value="Plasmid_toxin/cell-grow_inhib"/>
</dbReference>
<protein>
    <submittedName>
        <fullName evidence="3">Type II toxin-antitoxin system PemK/MazF family toxin</fullName>
    </submittedName>
</protein>
<sequence length="116" mass="12537">MAYNRGSVVLVLFPDSNLKTAKRRPALVVQSNNIGTGLSQTIIAMITSNVSRAGHPSRVFVNIATPEGKQTGLITDSVIMTDNLATVLDTEIDKVIGFWSEMSLVDAALRHTLEIL</sequence>
<dbReference type="Gene3D" id="2.30.30.110">
    <property type="match status" value="1"/>
</dbReference>
<evidence type="ECO:0000313" key="3">
    <source>
        <dbReference type="EMBL" id="MDB9484977.1"/>
    </source>
</evidence>
<dbReference type="Pfam" id="PF02452">
    <property type="entry name" value="PemK_toxin"/>
    <property type="match status" value="1"/>
</dbReference>
<keyword evidence="2" id="KW-1277">Toxin-antitoxin system</keyword>
<evidence type="ECO:0000256" key="2">
    <source>
        <dbReference type="ARBA" id="ARBA00022649"/>
    </source>
</evidence>
<organism evidence="3 4">
    <name type="scientific">Dolichospermum circinale CS-537/01</name>
    <dbReference type="NCBI Taxonomy" id="3021739"/>
    <lineage>
        <taxon>Bacteria</taxon>
        <taxon>Bacillati</taxon>
        <taxon>Cyanobacteriota</taxon>
        <taxon>Cyanophyceae</taxon>
        <taxon>Nostocales</taxon>
        <taxon>Aphanizomenonaceae</taxon>
        <taxon>Dolichospermum</taxon>
        <taxon>Dolichospermum circinale</taxon>
    </lineage>
</organism>
<comment type="similarity">
    <text evidence="1">Belongs to the PemK/MazF family.</text>
</comment>
<dbReference type="InterPro" id="IPR003477">
    <property type="entry name" value="PemK-like"/>
</dbReference>
<dbReference type="Proteomes" id="UP001212123">
    <property type="component" value="Unassembled WGS sequence"/>
</dbReference>
<evidence type="ECO:0000313" key="4">
    <source>
        <dbReference type="Proteomes" id="UP001212123"/>
    </source>
</evidence>
<proteinExistence type="inferred from homology"/>